<dbReference type="Gene3D" id="3.40.50.20">
    <property type="match status" value="1"/>
</dbReference>
<dbReference type="PROSITE" id="PS00867">
    <property type="entry name" value="CPSASE_2"/>
    <property type="match status" value="1"/>
</dbReference>
<organism evidence="6 7">
    <name type="scientific">Pyrodictium abyssi</name>
    <dbReference type="NCBI Taxonomy" id="54256"/>
    <lineage>
        <taxon>Archaea</taxon>
        <taxon>Thermoproteota</taxon>
        <taxon>Thermoprotei</taxon>
        <taxon>Desulfurococcales</taxon>
        <taxon>Pyrodictiaceae</taxon>
        <taxon>Pyrodictium</taxon>
    </lineage>
</organism>
<dbReference type="Gene3D" id="3.30.1490.20">
    <property type="entry name" value="ATP-grasp fold, A domain"/>
    <property type="match status" value="1"/>
</dbReference>
<dbReference type="InterPro" id="IPR013815">
    <property type="entry name" value="ATP_grasp_subdomain_1"/>
</dbReference>
<dbReference type="Gene3D" id="3.30.470.20">
    <property type="entry name" value="ATP-grasp fold, B domain"/>
    <property type="match status" value="1"/>
</dbReference>
<evidence type="ECO:0000256" key="2">
    <source>
        <dbReference type="ARBA" id="ARBA00022741"/>
    </source>
</evidence>
<name>A0ABM8J0K9_9CREN</name>
<evidence type="ECO:0000256" key="4">
    <source>
        <dbReference type="PROSITE-ProRule" id="PRU00409"/>
    </source>
</evidence>
<keyword evidence="2 4" id="KW-0547">Nucleotide-binding</keyword>
<evidence type="ECO:0000313" key="7">
    <source>
        <dbReference type="Proteomes" id="UP001341135"/>
    </source>
</evidence>
<dbReference type="InterPro" id="IPR052032">
    <property type="entry name" value="ATP-dep_AA_Ligase"/>
</dbReference>
<keyword evidence="1" id="KW-0436">Ligase</keyword>
<evidence type="ECO:0000259" key="5">
    <source>
        <dbReference type="PROSITE" id="PS50975"/>
    </source>
</evidence>
<feature type="domain" description="ATP-grasp" evidence="5">
    <location>
        <begin position="75"/>
        <end position="280"/>
    </location>
</feature>
<dbReference type="PROSITE" id="PS50975">
    <property type="entry name" value="ATP_GRASP"/>
    <property type="match status" value="1"/>
</dbReference>
<dbReference type="InterPro" id="IPR048764">
    <property type="entry name" value="PylC_N"/>
</dbReference>
<gene>
    <name evidence="6" type="ORF">PABY_19470</name>
</gene>
<keyword evidence="3 4" id="KW-0067">ATP-binding</keyword>
<dbReference type="SUPFAM" id="SSF56059">
    <property type="entry name" value="Glutathione synthetase ATP-binding domain-like"/>
    <property type="match status" value="1"/>
</dbReference>
<dbReference type="EMBL" id="AP028907">
    <property type="protein sequence ID" value="BES82380.1"/>
    <property type="molecule type" value="Genomic_DNA"/>
</dbReference>
<dbReference type="Pfam" id="PF21360">
    <property type="entry name" value="PylC-like_N"/>
    <property type="match status" value="1"/>
</dbReference>
<protein>
    <recommendedName>
        <fullName evidence="5">ATP-grasp domain-containing protein</fullName>
    </recommendedName>
</protein>
<dbReference type="Proteomes" id="UP001341135">
    <property type="component" value="Chromosome"/>
</dbReference>
<reference evidence="6 7" key="1">
    <citation type="submission" date="2023-09" db="EMBL/GenBank/DDBJ databases">
        <title>Pyrofollis japonicus gen. nov. sp. nov., a novel member of the family Pyrodictiaceae isolated from the Iheya North hydrothermal field.</title>
        <authorList>
            <person name="Miyazaki U."/>
            <person name="Sanari M."/>
            <person name="Tame A."/>
            <person name="Kitajima M."/>
            <person name="Okamoto A."/>
            <person name="Sawayama S."/>
            <person name="Miyazaki J."/>
            <person name="Takai K."/>
            <person name="Nakagawa S."/>
        </authorList>
    </citation>
    <scope>NUCLEOTIDE SEQUENCE [LARGE SCALE GENOMIC DNA]</scope>
    <source>
        <strain evidence="6 7">AV2</strain>
    </source>
</reference>
<evidence type="ECO:0000313" key="6">
    <source>
        <dbReference type="EMBL" id="BES82380.1"/>
    </source>
</evidence>
<sequence length="322" mass="35285">MCDAFYRVPRAGDPGFVDAVLEIAGREGVAVVLPQAPAELPVLAAARERLRREGVAVAVSRPKAVATALDKYRMLRAAEGLGVPVPRVFLVHDWDGLVGAAEELGYPDEPFVVRVGSGDGMRGFRVVVPPGRAREWFRGERPGGAPWTTLSGLREILGGGRFEEPVMVAEYLPGVEYTVDVLAGDAGNGYRVYAVVPRRRLEMRISMTWVGVVEERRDVMEYSARLAEGLGLEYAFGFQFRLGRDGVPRLLECNPRIQSTMIASTFAGANVVWGAVKLALGEEPGPYRVRWGTLLLRYWGALGVHRGELVASDWALHAEQQQ</sequence>
<dbReference type="InterPro" id="IPR005479">
    <property type="entry name" value="CPAse_ATP-bd"/>
</dbReference>
<dbReference type="InterPro" id="IPR011761">
    <property type="entry name" value="ATP-grasp"/>
</dbReference>
<proteinExistence type="predicted"/>
<dbReference type="Pfam" id="PF15632">
    <property type="entry name" value="ATPgrasp_Ter"/>
    <property type="match status" value="1"/>
</dbReference>
<dbReference type="PANTHER" id="PTHR43585:SF2">
    <property type="entry name" value="ATP-GRASP ENZYME FSQD"/>
    <property type="match status" value="1"/>
</dbReference>
<keyword evidence="7" id="KW-1185">Reference proteome</keyword>
<evidence type="ECO:0000256" key="1">
    <source>
        <dbReference type="ARBA" id="ARBA00022598"/>
    </source>
</evidence>
<evidence type="ECO:0000256" key="3">
    <source>
        <dbReference type="ARBA" id="ARBA00022840"/>
    </source>
</evidence>
<dbReference type="PANTHER" id="PTHR43585">
    <property type="entry name" value="FUMIPYRROLE BIOSYNTHESIS PROTEIN C"/>
    <property type="match status" value="1"/>
</dbReference>
<accession>A0ABM8J0K9</accession>